<dbReference type="Pfam" id="PF03205">
    <property type="entry name" value="MobB"/>
    <property type="match status" value="1"/>
</dbReference>
<feature type="domain" description="Molybdopterin-guanine dinucleotide biosynthesis protein B (MobB)" evidence="1">
    <location>
        <begin position="7"/>
        <end position="138"/>
    </location>
</feature>
<comment type="caution">
    <text evidence="2">The sequence shown here is derived from an EMBL/GenBank/DDBJ whole genome shotgun (WGS) entry which is preliminary data.</text>
</comment>
<dbReference type="NCBIfam" id="TIGR00176">
    <property type="entry name" value="mobB"/>
    <property type="match status" value="1"/>
</dbReference>
<sequence length="175" mass="19426">MGQHRRILQVVGYQNSGKTTLMETLISRCSELGMKVATVKHHGHATPQTNEATGKDSVRHQQAGADMTAVEGGGSLQIHVKQPSWSLDDILKLYENFSPDVILVEGFKKAPYPKVVLLRGEEDVSLIETATNIECVITWGNVQSMQAQRHSFPIFSINSPSTYTDYILQKLSDEK</sequence>
<keyword evidence="3" id="KW-1185">Reference proteome</keyword>
<dbReference type="SUPFAM" id="SSF52540">
    <property type="entry name" value="P-loop containing nucleoside triphosphate hydrolases"/>
    <property type="match status" value="1"/>
</dbReference>
<evidence type="ECO:0000313" key="3">
    <source>
        <dbReference type="Proteomes" id="UP000018890"/>
    </source>
</evidence>
<dbReference type="GO" id="GO:0005525">
    <property type="term" value="F:GTP binding"/>
    <property type="evidence" value="ECO:0007669"/>
    <property type="project" value="InterPro"/>
</dbReference>
<dbReference type="InterPro" id="IPR004435">
    <property type="entry name" value="MobB_dom"/>
</dbReference>
<gene>
    <name evidence="2" type="ORF">JCM9140_1720</name>
</gene>
<dbReference type="EMBL" id="BAUT01000013">
    <property type="protein sequence ID" value="GAE25712.1"/>
    <property type="molecule type" value="Genomic_DNA"/>
</dbReference>
<dbReference type="Gene3D" id="3.40.50.300">
    <property type="entry name" value="P-loop containing nucleotide triphosphate hydrolases"/>
    <property type="match status" value="1"/>
</dbReference>
<dbReference type="InterPro" id="IPR027417">
    <property type="entry name" value="P-loop_NTPase"/>
</dbReference>
<evidence type="ECO:0000259" key="1">
    <source>
        <dbReference type="Pfam" id="PF03205"/>
    </source>
</evidence>
<proteinExistence type="predicted"/>
<accession>W4Q161</accession>
<dbReference type="InterPro" id="IPR052539">
    <property type="entry name" value="MGD_biosynthesis_adapter"/>
</dbReference>
<dbReference type="AlphaFoldDB" id="W4Q161"/>
<reference evidence="2" key="1">
    <citation type="journal article" date="2014" name="Genome Announc.">
        <title>Draft Genome Sequences of Three Alkaliphilic Bacillus Strains, Bacillus wakoensis JCM 9140T, Bacillus akibai JCM 9157T, and Bacillus hemicellulosilyticus JCM 9152T.</title>
        <authorList>
            <person name="Yuki M."/>
            <person name="Oshima K."/>
            <person name="Suda W."/>
            <person name="Oshida Y."/>
            <person name="Kitamura K."/>
            <person name="Iida T."/>
            <person name="Hattori M."/>
            <person name="Ohkuma M."/>
        </authorList>
    </citation>
    <scope>NUCLEOTIDE SEQUENCE [LARGE SCALE GENOMIC DNA]</scope>
    <source>
        <strain evidence="2">JCM 9140</strain>
    </source>
</reference>
<evidence type="ECO:0000313" key="2">
    <source>
        <dbReference type="EMBL" id="GAE25712.1"/>
    </source>
</evidence>
<protein>
    <submittedName>
        <fullName evidence="2">Molybdopterin-guanine dinucleotide biosynthesis protein MobB</fullName>
    </submittedName>
</protein>
<dbReference type="PANTHER" id="PTHR40072">
    <property type="entry name" value="MOLYBDOPTERIN-GUANINE DINUCLEOTIDE BIOSYNTHESIS ADAPTER PROTEIN-RELATED"/>
    <property type="match status" value="1"/>
</dbReference>
<dbReference type="GO" id="GO:0006777">
    <property type="term" value="P:Mo-molybdopterin cofactor biosynthetic process"/>
    <property type="evidence" value="ECO:0007669"/>
    <property type="project" value="InterPro"/>
</dbReference>
<dbReference type="STRING" id="1236970.JCM9140_1720"/>
<organism evidence="2 3">
    <name type="scientific">Halalkalibacter wakoensis JCM 9140</name>
    <dbReference type="NCBI Taxonomy" id="1236970"/>
    <lineage>
        <taxon>Bacteria</taxon>
        <taxon>Bacillati</taxon>
        <taxon>Bacillota</taxon>
        <taxon>Bacilli</taxon>
        <taxon>Bacillales</taxon>
        <taxon>Bacillaceae</taxon>
        <taxon>Halalkalibacter</taxon>
    </lineage>
</organism>
<name>W4Q161_9BACI</name>
<dbReference type="PANTHER" id="PTHR40072:SF1">
    <property type="entry name" value="MOLYBDOPTERIN-GUANINE DINUCLEOTIDE BIOSYNTHESIS ADAPTER PROTEIN"/>
    <property type="match status" value="1"/>
</dbReference>
<dbReference type="CDD" id="cd03116">
    <property type="entry name" value="MobB"/>
    <property type="match status" value="1"/>
</dbReference>
<dbReference type="Proteomes" id="UP000018890">
    <property type="component" value="Unassembled WGS sequence"/>
</dbReference>